<evidence type="ECO:0000313" key="3">
    <source>
        <dbReference type="Proteomes" id="UP000246303"/>
    </source>
</evidence>
<accession>A0A2V3DNU2</accession>
<dbReference type="SUPFAM" id="SSF51735">
    <property type="entry name" value="NAD(P)-binding Rossmann-fold domains"/>
    <property type="match status" value="1"/>
</dbReference>
<dbReference type="SMART" id="SM00881">
    <property type="entry name" value="CoA_binding"/>
    <property type="match status" value="1"/>
</dbReference>
<feature type="domain" description="CoA-binding" evidence="1">
    <location>
        <begin position="19"/>
        <end position="113"/>
    </location>
</feature>
<reference evidence="2 3" key="1">
    <citation type="submission" date="2018-05" db="EMBL/GenBank/DDBJ databases">
        <title>Genetic diversity of glacier-inhabiting Cryobacterium bacteria in China and description of Cryobacterium mengkeensis sp. nov. and Arthrobacter glacialis sp. nov.</title>
        <authorList>
            <person name="Liu Q."/>
            <person name="Xin Y.-H."/>
        </authorList>
    </citation>
    <scope>NUCLEOTIDE SEQUENCE [LARGE SCALE GENOMIC DNA]</scope>
    <source>
        <strain evidence="2 3">GP3</strain>
    </source>
</reference>
<dbReference type="PANTHER" id="PTHR33303">
    <property type="entry name" value="CYTOPLASMIC PROTEIN-RELATED"/>
    <property type="match status" value="1"/>
</dbReference>
<dbReference type="AlphaFoldDB" id="A0A2V3DNU2"/>
<sequence length="164" mass="17878">MSTAERTWNGPTAPERLGILRKTTSIAIVGASDKPSRASYFVATYLLSSSSYRVYFVNPVATEILGQPVYKTLADLPEVPDLVDVFRRHDDLPSVLEETIAVGAKTLWLQLGAWHEEVAATAEAAGLEVVMDRCVKIEHARFHGGLHLAGFDTGVISSKRQVLA</sequence>
<dbReference type="InterPro" id="IPR036291">
    <property type="entry name" value="NAD(P)-bd_dom_sf"/>
</dbReference>
<evidence type="ECO:0000259" key="1">
    <source>
        <dbReference type="SMART" id="SM00881"/>
    </source>
</evidence>
<dbReference type="Proteomes" id="UP000246303">
    <property type="component" value="Unassembled WGS sequence"/>
</dbReference>
<dbReference type="RefSeq" id="WP_110106905.1">
    <property type="nucleotide sequence ID" value="NZ_JACBZZ010000001.1"/>
</dbReference>
<protein>
    <submittedName>
        <fullName evidence="2">CoA-binding protein</fullName>
    </submittedName>
</protein>
<organism evidence="2 3">
    <name type="scientific">Arthrobacter psychrochitiniphilus</name>
    <dbReference type="NCBI Taxonomy" id="291045"/>
    <lineage>
        <taxon>Bacteria</taxon>
        <taxon>Bacillati</taxon>
        <taxon>Actinomycetota</taxon>
        <taxon>Actinomycetes</taxon>
        <taxon>Micrococcales</taxon>
        <taxon>Micrococcaceae</taxon>
        <taxon>Arthrobacter</taxon>
    </lineage>
</organism>
<dbReference type="OrthoDB" id="9804695at2"/>
<dbReference type="EMBL" id="QHLZ01000009">
    <property type="protein sequence ID" value="PXA64615.1"/>
    <property type="molecule type" value="Genomic_DNA"/>
</dbReference>
<name>A0A2V3DNU2_9MICC</name>
<dbReference type="Pfam" id="PF13380">
    <property type="entry name" value="CoA_binding_2"/>
    <property type="match status" value="1"/>
</dbReference>
<keyword evidence="3" id="KW-1185">Reference proteome</keyword>
<comment type="caution">
    <text evidence="2">The sequence shown here is derived from an EMBL/GenBank/DDBJ whole genome shotgun (WGS) entry which is preliminary data.</text>
</comment>
<dbReference type="PANTHER" id="PTHR33303:SF2">
    <property type="entry name" value="COA-BINDING DOMAIN-CONTAINING PROTEIN"/>
    <property type="match status" value="1"/>
</dbReference>
<gene>
    <name evidence="2" type="ORF">CVS29_13715</name>
</gene>
<evidence type="ECO:0000313" key="2">
    <source>
        <dbReference type="EMBL" id="PXA64615.1"/>
    </source>
</evidence>
<dbReference type="Gene3D" id="3.40.50.720">
    <property type="entry name" value="NAD(P)-binding Rossmann-like Domain"/>
    <property type="match status" value="1"/>
</dbReference>
<proteinExistence type="predicted"/>
<dbReference type="InterPro" id="IPR003781">
    <property type="entry name" value="CoA-bd"/>
</dbReference>